<dbReference type="Pfam" id="PF18476">
    <property type="entry name" value="PIN_8"/>
    <property type="match status" value="1"/>
</dbReference>
<dbReference type="EMBL" id="ACHB01000100">
    <property type="protein sequence ID" value="EEI89713.1"/>
    <property type="molecule type" value="Genomic_DNA"/>
</dbReference>
<comment type="caution">
    <text evidence="2">The sequence shown here is derived from an EMBL/GenBank/DDBJ whole genome shotgun (WGS) entry which is preliminary data.</text>
</comment>
<organism evidence="2 3">
    <name type="scientific">Sphingobacterium spiritivorum ATCC 33300</name>
    <dbReference type="NCBI Taxonomy" id="525372"/>
    <lineage>
        <taxon>Bacteria</taxon>
        <taxon>Pseudomonadati</taxon>
        <taxon>Bacteroidota</taxon>
        <taxon>Sphingobacteriia</taxon>
        <taxon>Sphingobacteriales</taxon>
        <taxon>Sphingobacteriaceae</taxon>
        <taxon>Sphingobacterium</taxon>
    </lineage>
</organism>
<evidence type="ECO:0000313" key="2">
    <source>
        <dbReference type="EMBL" id="EEI89713.1"/>
    </source>
</evidence>
<dbReference type="InterPro" id="IPR041578">
    <property type="entry name" value="PIN_8"/>
</dbReference>
<gene>
    <name evidence="2" type="ORF">HMPREF0765_4618</name>
</gene>
<proteinExistence type="predicted"/>
<dbReference type="HOGENOM" id="CLU_692372_0_0_10"/>
<dbReference type="Proteomes" id="UP000006241">
    <property type="component" value="Unassembled WGS sequence"/>
</dbReference>
<protein>
    <recommendedName>
        <fullName evidence="1">PIN like domain-containing protein</fullName>
    </recommendedName>
</protein>
<feature type="domain" description="PIN like" evidence="1">
    <location>
        <begin position="26"/>
        <end position="245"/>
    </location>
</feature>
<accession>C2G4W2</accession>
<name>C2G4W2_SPHSI</name>
<sequence>MKEMFKWYFPSTKKEIEDIWKKGILTVDTNVLLDLYRYHLNTRQALLSSLKKFKGRAWLSHQVADEFFKNRNSVILSAAGAFNEAERLLLEVKKSVEEPLKKLKNSRIIPDELEENLETAINASISGAEESLKKIRSEYPNYKENDPILKSICNLFESSVGLPFEKEILNEVLKEAKRRKENKIPPGFKDSNKDGDRPFGDYIIWRQIIEHVKESKQPLIFVTSEQKEDWWEKSSGQITGPLYELLKEFYMETGQRFLFYRTDRFLEFSNESSSSQANIDAVEEIREFVSQRQRTREIPLIKEIYQEPSINTIDSAVGKLSVELQESTFKFTCSGHFYPNLCRVPSLKVKLVSCPPGSPSHGLKIGAGTTFDFHIHIKSTEIGSLLQPGEYIFEYEAKTN</sequence>
<reference evidence="2 3" key="1">
    <citation type="submission" date="2009-01" db="EMBL/GenBank/DDBJ databases">
        <authorList>
            <person name="Qin X."/>
            <person name="Bachman B."/>
            <person name="Battles P."/>
            <person name="Bell A."/>
            <person name="Bess C."/>
            <person name="Bickham C."/>
            <person name="Chaboub L."/>
            <person name="Chen D."/>
            <person name="Coyle M."/>
            <person name="Deiros D.R."/>
            <person name="Dinh H."/>
            <person name="Forbes L."/>
            <person name="Fowler G."/>
            <person name="Francisco L."/>
            <person name="Fu Q."/>
            <person name="Gubbala S."/>
            <person name="Hale W."/>
            <person name="Han Y."/>
            <person name="Hemphill L."/>
            <person name="Highlander S.K."/>
            <person name="Hirani K."/>
            <person name="Hogues M."/>
            <person name="Jackson L."/>
            <person name="Jakkamsetti A."/>
            <person name="Javaid M."/>
            <person name="Jiang H."/>
            <person name="Korchina V."/>
            <person name="Kovar C."/>
            <person name="Lara F."/>
            <person name="Lee S."/>
            <person name="Mata R."/>
            <person name="Mathew T."/>
            <person name="Moen C."/>
            <person name="Morales K."/>
            <person name="Munidasa M."/>
            <person name="Nazareth L."/>
            <person name="Ngo R."/>
            <person name="Nguyen L."/>
            <person name="Okwuonu G."/>
            <person name="Ongeri F."/>
            <person name="Patil S."/>
            <person name="Petrosino J."/>
            <person name="Pham C."/>
            <person name="Pham P."/>
            <person name="Pu L.-L."/>
            <person name="Puazo M."/>
            <person name="Raj R."/>
            <person name="Reid J."/>
            <person name="Rouhana J."/>
            <person name="Saada N."/>
            <person name="Shang Y."/>
            <person name="Simmons D."/>
            <person name="Thornton R."/>
            <person name="Warren J."/>
            <person name="Weissenberger G."/>
            <person name="Zhang J."/>
            <person name="Zhang L."/>
            <person name="Zhou C."/>
            <person name="Zhu D."/>
            <person name="Muzny D."/>
            <person name="Worley K."/>
            <person name="Gibbs R."/>
        </authorList>
    </citation>
    <scope>NUCLEOTIDE SEQUENCE [LARGE SCALE GENOMIC DNA]</scope>
    <source>
        <strain evidence="2 3">ATCC 33300</strain>
    </source>
</reference>
<dbReference type="AlphaFoldDB" id="C2G4W2"/>
<evidence type="ECO:0000313" key="3">
    <source>
        <dbReference type="Proteomes" id="UP000006241"/>
    </source>
</evidence>
<dbReference type="RefSeq" id="WP_003004684.1">
    <property type="nucleotide sequence ID" value="NZ_GG668630.1"/>
</dbReference>
<evidence type="ECO:0000259" key="1">
    <source>
        <dbReference type="Pfam" id="PF18476"/>
    </source>
</evidence>